<organism evidence="3 4">
    <name type="scientific">Cardiobacterium valvarum F0432</name>
    <dbReference type="NCBI Taxonomy" id="797473"/>
    <lineage>
        <taxon>Bacteria</taxon>
        <taxon>Pseudomonadati</taxon>
        <taxon>Pseudomonadota</taxon>
        <taxon>Gammaproteobacteria</taxon>
        <taxon>Cardiobacteriales</taxon>
        <taxon>Cardiobacteriaceae</taxon>
        <taxon>Cardiobacterium</taxon>
    </lineage>
</organism>
<feature type="chain" id="PRO_5003529581" description="Integrating conjugative element protein, PFL_4693 family" evidence="2">
    <location>
        <begin position="26"/>
        <end position="331"/>
    </location>
</feature>
<dbReference type="STRING" id="797473.HMPREF9080_01792"/>
<proteinExistence type="predicted"/>
<keyword evidence="2" id="KW-0732">Signal</keyword>
<feature type="compositionally biased region" description="Polar residues" evidence="1">
    <location>
        <begin position="259"/>
        <end position="268"/>
    </location>
</feature>
<comment type="caution">
    <text evidence="3">The sequence shown here is derived from an EMBL/GenBank/DDBJ whole genome shotgun (WGS) entry which is preliminary data.</text>
</comment>
<dbReference type="RefSeq" id="WP_006985792.1">
    <property type="nucleotide sequence ID" value="NZ_JH417935.1"/>
</dbReference>
<evidence type="ECO:0000313" key="4">
    <source>
        <dbReference type="Proteomes" id="UP000004750"/>
    </source>
</evidence>
<evidence type="ECO:0000256" key="1">
    <source>
        <dbReference type="SAM" id="MobiDB-lite"/>
    </source>
</evidence>
<dbReference type="AlphaFoldDB" id="G9ZG88"/>
<accession>G9ZG88</accession>
<evidence type="ECO:0000256" key="2">
    <source>
        <dbReference type="SAM" id="SignalP"/>
    </source>
</evidence>
<gene>
    <name evidence="3" type="ORF">HMPREF9080_01792</name>
</gene>
<feature type="region of interest" description="Disordered" evidence="1">
    <location>
        <begin position="239"/>
        <end position="331"/>
    </location>
</feature>
<dbReference type="EMBL" id="AGCM01000104">
    <property type="protein sequence ID" value="EHM53328.1"/>
    <property type="molecule type" value="Genomic_DNA"/>
</dbReference>
<evidence type="ECO:0008006" key="5">
    <source>
        <dbReference type="Google" id="ProtNLM"/>
    </source>
</evidence>
<dbReference type="HOGENOM" id="CLU_838605_0_0_6"/>
<reference evidence="3 4" key="1">
    <citation type="submission" date="2011-08" db="EMBL/GenBank/DDBJ databases">
        <authorList>
            <person name="Weinstock G."/>
            <person name="Sodergren E."/>
            <person name="Clifton S."/>
            <person name="Fulton L."/>
            <person name="Fulton B."/>
            <person name="Courtney L."/>
            <person name="Fronick C."/>
            <person name="Harrison M."/>
            <person name="Strong C."/>
            <person name="Farmer C."/>
            <person name="Delahaunty K."/>
            <person name="Markovic C."/>
            <person name="Hall O."/>
            <person name="Minx P."/>
            <person name="Tomlinson C."/>
            <person name="Mitreva M."/>
            <person name="Hou S."/>
            <person name="Chen J."/>
            <person name="Wollam A."/>
            <person name="Pepin K.H."/>
            <person name="Johnson M."/>
            <person name="Bhonagiri V."/>
            <person name="Zhang X."/>
            <person name="Suruliraj S."/>
            <person name="Warren W."/>
            <person name="Chinwalla A."/>
            <person name="Mardis E.R."/>
            <person name="Wilson R.K."/>
        </authorList>
    </citation>
    <scope>NUCLEOTIDE SEQUENCE [LARGE SCALE GENOMIC DNA]</scope>
    <source>
        <strain evidence="3 4">F0432</strain>
    </source>
</reference>
<sequence length="331" mass="35955">MKRQLGLPVLFAAILSLAAPPSLHAATLQFSRIGAGDQGLQQFWQLTPEETQRYRNIMAATGERYKNATPLMVLSMMADSPADRDYYAKKAAEMEHALVMRELETATLVSQHMSDPKLVEEMTLHTDRLTGLDTAHDVPDYLNPEWREDDWLVIYVDGSCITARCLGQFAARVRAVDEKISRFLIINSREPLDAVAQQVADDWHAVVQRYDPVEHGRFLTHEQAPNAVLHVRGRRIVETLGDSSPGRPFTHTAAPVTGSADTAASNTQAANDNDKAADKAAPVPGKEVSLPAPGEDKSVPVPGGKKTPSATGGKTGGNAASAKRTDKGEKK</sequence>
<dbReference type="Proteomes" id="UP000004750">
    <property type="component" value="Unassembled WGS sequence"/>
</dbReference>
<protein>
    <recommendedName>
        <fullName evidence="5">Integrating conjugative element protein, PFL_4693 family</fullName>
    </recommendedName>
</protein>
<name>G9ZG88_9GAMM</name>
<evidence type="ECO:0000313" key="3">
    <source>
        <dbReference type="EMBL" id="EHM53328.1"/>
    </source>
</evidence>
<feature type="signal peptide" evidence="2">
    <location>
        <begin position="1"/>
        <end position="25"/>
    </location>
</feature>